<feature type="transmembrane region" description="Helical" evidence="1">
    <location>
        <begin position="156"/>
        <end position="180"/>
    </location>
</feature>
<feature type="transmembrane region" description="Helical" evidence="1">
    <location>
        <begin position="74"/>
        <end position="91"/>
    </location>
</feature>
<evidence type="ECO:0008006" key="6">
    <source>
        <dbReference type="Google" id="ProtNLM"/>
    </source>
</evidence>
<keyword evidence="1" id="KW-1133">Transmembrane helix</keyword>
<dbReference type="InterPro" id="IPR005325">
    <property type="entry name" value="DUF308_memb"/>
</dbReference>
<dbReference type="Proteomes" id="UP000196640">
    <property type="component" value="Unassembled WGS sequence"/>
</dbReference>
<proteinExistence type="predicted"/>
<feature type="transmembrane region" description="Helical" evidence="1">
    <location>
        <begin position="47"/>
        <end position="67"/>
    </location>
</feature>
<reference evidence="4" key="2">
    <citation type="submission" date="2016-11" db="EMBL/GenBank/DDBJ databases">
        <title>Comparison of Traditional DNA-DNA Hybridization with In Silico Genomic Analysis.</title>
        <authorList>
            <person name="Nicholson A.C."/>
            <person name="Humrighouse B.W."/>
            <person name="Graziano J."/>
            <person name="Lasker B."/>
            <person name="Whitney A.M."/>
            <person name="Mcquiston J.R."/>
            <person name="Bell M."/>
        </authorList>
    </citation>
    <scope>NUCLEOTIDE SEQUENCE [LARGE SCALE GENOMIC DNA]</scope>
    <source>
        <strain evidence="4">H2381</strain>
    </source>
</reference>
<dbReference type="PANTHER" id="PTHR34989">
    <property type="entry name" value="PROTEIN HDED"/>
    <property type="match status" value="1"/>
</dbReference>
<dbReference type="Proteomes" id="UP000214673">
    <property type="component" value="Unassembled WGS sequence"/>
</dbReference>
<sequence length="183" mass="19474">MTYSSRTDFYDNIRRSWGWFLALGILVLVFGIIAAGNLFVASIASTYWVGILMIIAAVAQVVMAFSVEGWGSKVFAILAAVLYGIAGYFAFSQPLTATAALTLTLGAFLLAAGAVRAYIGIKDRPMPGWGWLLFGGIITILAGILILMGWPGNSVWVLGLFLAVDLIASGLSYIMIALGLKNV</sequence>
<keyword evidence="5" id="KW-1185">Reference proteome</keyword>
<dbReference type="AlphaFoldDB" id="A0A225CWD2"/>
<dbReference type="InterPro" id="IPR052712">
    <property type="entry name" value="Acid_resist_chaperone_HdeD"/>
</dbReference>
<accession>A0A225CWD2</accession>
<comment type="caution">
    <text evidence="3">The sequence shown here is derived from an EMBL/GenBank/DDBJ whole genome shotgun (WGS) entry which is preliminary data.</text>
</comment>
<reference evidence="3 5" key="1">
    <citation type="submission" date="2016-11" db="EMBL/GenBank/DDBJ databases">
        <title>Comparison of Traditional DNA-DNA Hybridization with In Silico Genomic Analysis.</title>
        <authorList>
            <person name="Nicholson A.C."/>
            <person name="Sammons S."/>
            <person name="Humrighouse B.W."/>
            <person name="Graziano J."/>
            <person name="Lasker B."/>
            <person name="Whitney A.M."/>
            <person name="Mcquiston J.R."/>
        </authorList>
    </citation>
    <scope>NUCLEOTIDE SEQUENCE [LARGE SCALE GENOMIC DNA]</scope>
    <source>
        <strain evidence="2 5">H1892</strain>
        <strain evidence="3">H2381</strain>
    </source>
</reference>
<name>A0A225CWD2_9RHOB</name>
<dbReference type="OrthoDB" id="9815400at2"/>
<evidence type="ECO:0000313" key="2">
    <source>
        <dbReference type="EMBL" id="OWJ74665.1"/>
    </source>
</evidence>
<dbReference type="STRING" id="366616.CG51_19930"/>
<feature type="transmembrane region" description="Helical" evidence="1">
    <location>
        <begin position="97"/>
        <end position="119"/>
    </location>
</feature>
<gene>
    <name evidence="3" type="ORF">CDV52_16860</name>
    <name evidence="2" type="ORF">CDV53_13020</name>
</gene>
<dbReference type="GO" id="GO:0005886">
    <property type="term" value="C:plasma membrane"/>
    <property type="evidence" value="ECO:0007669"/>
    <property type="project" value="TreeGrafter"/>
</dbReference>
<evidence type="ECO:0000313" key="5">
    <source>
        <dbReference type="Proteomes" id="UP000214673"/>
    </source>
</evidence>
<keyword evidence="1" id="KW-0812">Transmembrane</keyword>
<protein>
    <recommendedName>
        <fullName evidence="6">HdeD family acid-resistance protein</fullName>
    </recommendedName>
</protein>
<dbReference type="Pfam" id="PF03729">
    <property type="entry name" value="DUF308"/>
    <property type="match status" value="1"/>
</dbReference>
<dbReference type="EMBL" id="NIPV01000055">
    <property type="protein sequence ID" value="OWJ74665.1"/>
    <property type="molecule type" value="Genomic_DNA"/>
</dbReference>
<dbReference type="EMBL" id="NIPX01000033">
    <property type="protein sequence ID" value="OWJ81645.1"/>
    <property type="molecule type" value="Genomic_DNA"/>
</dbReference>
<dbReference type="PANTHER" id="PTHR34989:SF1">
    <property type="entry name" value="PROTEIN HDED"/>
    <property type="match status" value="1"/>
</dbReference>
<dbReference type="RefSeq" id="WP_051930237.1">
    <property type="nucleotide sequence ID" value="NZ_CALUEG010000005.1"/>
</dbReference>
<evidence type="ECO:0000313" key="3">
    <source>
        <dbReference type="EMBL" id="OWJ81645.1"/>
    </source>
</evidence>
<keyword evidence="1" id="KW-0472">Membrane</keyword>
<organism evidence="3 4">
    <name type="scientific">Haematobacter missouriensis</name>
    <dbReference type="NCBI Taxonomy" id="366616"/>
    <lineage>
        <taxon>Bacteria</taxon>
        <taxon>Pseudomonadati</taxon>
        <taxon>Pseudomonadota</taxon>
        <taxon>Alphaproteobacteria</taxon>
        <taxon>Rhodobacterales</taxon>
        <taxon>Paracoccaceae</taxon>
        <taxon>Haematobacter</taxon>
    </lineage>
</organism>
<evidence type="ECO:0000256" key="1">
    <source>
        <dbReference type="SAM" id="Phobius"/>
    </source>
</evidence>
<feature type="transmembrane region" description="Helical" evidence="1">
    <location>
        <begin position="20"/>
        <end position="41"/>
    </location>
</feature>
<evidence type="ECO:0000313" key="4">
    <source>
        <dbReference type="Proteomes" id="UP000196640"/>
    </source>
</evidence>
<feature type="transmembrane region" description="Helical" evidence="1">
    <location>
        <begin position="131"/>
        <end position="150"/>
    </location>
</feature>